<accession>A0A1E3X896</accession>
<sequence>MKIDKSLKEVWSWKDEIYKETKEMTMEERVKMIKENATEIKQRYGLQLKIVDNRKSGQTV</sequence>
<protein>
    <submittedName>
        <fullName evidence="1">Uncharacterized protein</fullName>
    </submittedName>
</protein>
<reference evidence="1 2" key="1">
    <citation type="submission" date="2016-07" db="EMBL/GenBank/DDBJ databases">
        <title>Draft genome of Scalindua rubra, obtained from a brine-seawater interface in the Red Sea, sheds light on salt adaptation in anammox bacteria.</title>
        <authorList>
            <person name="Speth D.R."/>
            <person name="Lagkouvardos I."/>
            <person name="Wang Y."/>
            <person name="Qian P.-Y."/>
            <person name="Dutilh B.E."/>
            <person name="Jetten M.S."/>
        </authorList>
    </citation>
    <scope>NUCLEOTIDE SEQUENCE [LARGE SCALE GENOMIC DNA]</scope>
    <source>
        <strain evidence="1">BSI-1</strain>
    </source>
</reference>
<gene>
    <name evidence="1" type="ORF">SCARUB_03034</name>
</gene>
<evidence type="ECO:0000313" key="2">
    <source>
        <dbReference type="Proteomes" id="UP000094056"/>
    </source>
</evidence>
<organism evidence="1 2">
    <name type="scientific">Candidatus Scalindua rubra</name>
    <dbReference type="NCBI Taxonomy" id="1872076"/>
    <lineage>
        <taxon>Bacteria</taxon>
        <taxon>Pseudomonadati</taxon>
        <taxon>Planctomycetota</taxon>
        <taxon>Candidatus Brocadiia</taxon>
        <taxon>Candidatus Brocadiales</taxon>
        <taxon>Candidatus Scalinduaceae</taxon>
        <taxon>Candidatus Scalindua</taxon>
    </lineage>
</organism>
<dbReference type="AlphaFoldDB" id="A0A1E3X896"/>
<proteinExistence type="predicted"/>
<dbReference type="EMBL" id="MAYW01000091">
    <property type="protein sequence ID" value="ODS31857.1"/>
    <property type="molecule type" value="Genomic_DNA"/>
</dbReference>
<name>A0A1E3X896_9BACT</name>
<comment type="caution">
    <text evidence="1">The sequence shown here is derived from an EMBL/GenBank/DDBJ whole genome shotgun (WGS) entry which is preliminary data.</text>
</comment>
<dbReference type="Proteomes" id="UP000094056">
    <property type="component" value="Unassembled WGS sequence"/>
</dbReference>
<evidence type="ECO:0000313" key="1">
    <source>
        <dbReference type="EMBL" id="ODS31857.1"/>
    </source>
</evidence>